<dbReference type="Pfam" id="PF08531">
    <property type="entry name" value="Bac_rhamnosid_N"/>
    <property type="match status" value="1"/>
</dbReference>
<dbReference type="InterPro" id="IPR012341">
    <property type="entry name" value="6hp_glycosidase-like_sf"/>
</dbReference>
<evidence type="ECO:0000259" key="2">
    <source>
        <dbReference type="Pfam" id="PF08531"/>
    </source>
</evidence>
<dbReference type="SUPFAM" id="SSF49785">
    <property type="entry name" value="Galactose-binding domain-like"/>
    <property type="match status" value="1"/>
</dbReference>
<name>A0A3Q9KZ92_STRGD</name>
<dbReference type="Gene3D" id="1.50.10.10">
    <property type="match status" value="1"/>
</dbReference>
<evidence type="ECO:0000313" key="6">
    <source>
        <dbReference type="EMBL" id="QCN83681.1"/>
    </source>
</evidence>
<dbReference type="Gene3D" id="2.60.120.260">
    <property type="entry name" value="Galactose-binding domain-like"/>
    <property type="match status" value="2"/>
</dbReference>
<dbReference type="OrthoDB" id="9761045at2"/>
<dbReference type="AlphaFoldDB" id="A0A3Q9KZ92"/>
<dbReference type="InterPro" id="IPR035398">
    <property type="entry name" value="Bac_rhamnosid_C"/>
</dbReference>
<dbReference type="InterPro" id="IPR013737">
    <property type="entry name" value="Bac_rhamnosid_N"/>
</dbReference>
<dbReference type="GO" id="GO:0005975">
    <property type="term" value="P:carbohydrate metabolic process"/>
    <property type="evidence" value="ECO:0007669"/>
    <property type="project" value="InterPro"/>
</dbReference>
<feature type="domain" description="Bacterial alpha-L-rhamnosidase N-terminal" evidence="2">
    <location>
        <begin position="57"/>
        <end position="207"/>
    </location>
</feature>
<dbReference type="Pfam" id="PF17390">
    <property type="entry name" value="Bac_rhamnosid_C"/>
    <property type="match status" value="1"/>
</dbReference>
<dbReference type="Gene3D" id="2.60.420.10">
    <property type="entry name" value="Maltose phosphorylase, domain 3"/>
    <property type="match status" value="1"/>
</dbReference>
<reference evidence="6 8" key="1">
    <citation type="submission" date="2018-04" db="EMBL/GenBank/DDBJ databases">
        <title>Complete genome sequences of Streptomyces griseoviridis K61 and characterization of antagonistic properties of biological control agents.</title>
        <authorList>
            <person name="Mariita R.M."/>
            <person name="Sello J.K."/>
        </authorList>
    </citation>
    <scope>NUCLEOTIDE SEQUENCE [LARGE SCALE GENOMIC DNA]</scope>
    <source>
        <strain evidence="6 8">K61</strain>
    </source>
</reference>
<dbReference type="InterPro" id="IPR008928">
    <property type="entry name" value="6-hairpin_glycosidase_sf"/>
</dbReference>
<protein>
    <submittedName>
        <fullName evidence="5">Alpha-L-rhamnosidase</fullName>
    </submittedName>
</protein>
<dbReference type="KEGG" id="sgd:ELQ87_38430"/>
<dbReference type="EMBL" id="CP034687">
    <property type="protein sequence ID" value="AZS89478.1"/>
    <property type="molecule type" value="Genomic_DNA"/>
</dbReference>
<evidence type="ECO:0000259" key="4">
    <source>
        <dbReference type="Pfam" id="PF17390"/>
    </source>
</evidence>
<dbReference type="EMBL" id="CP029078">
    <property type="protein sequence ID" value="QCN83681.1"/>
    <property type="molecule type" value="Genomic_DNA"/>
</dbReference>
<dbReference type="Proteomes" id="UP000501753">
    <property type="component" value="Chromosome"/>
</dbReference>
<evidence type="ECO:0000313" key="5">
    <source>
        <dbReference type="EMBL" id="AZS89478.1"/>
    </source>
</evidence>
<sequence length="822" mass="88771">MTPAASHSPWRGQWIWSEDIALTPPGPGLMLGAPDPARFDRRVLFRRSFDLADVPATAPFRITADSRYVLWVNGTEVSRGPVRHGPRGLTYDTGDAAAALRAGRNTVAVLARFYGHATPWWEPSPWTYTLGGGCLVAELQVADDEFIATGADWQCHDGDAWTPQQPRSGLFTQLPEILDARRLDPDWQRPDATAPAHGWAPVRVLAAHVVVGPGGDARPPSEPFGALTPRPLPAPARHDREPVTFRQAQLATAEGESDGLYATLAAAVTAVADAEPRPAGPPLGTEGPPVVLLADFGRVVHGRLRFAADAAEGALISGSLLELPTRAALDSANAFRYTARGHADTFETSDPVGGRYALLVLRGPGPVRLRSLTVREELRSRPDGPYFACSDDALNTIHRVALRTVDLCAHDAYVDCPTREQRAWTGDFVVSQSVDLVTNPDWSLARHHPRLAAQPRQDGLLRMVSAGDFAQDPVPTIPDWSLHWIRSVHHLYRYTGDRDLVAGLLATAEPVLRWFLPFQGPDGLLADVTGWVLIDWSPVQVAGTSAALNALWARGLADFAEMAEWLGDTGRARWARDLIAQVAAGFEGFWDAGRGAYRDHRVDGTVREAVSEHTQAAAVCAGLVPKERYPAVRALLLDRAAMFTSSPMSHRGSDTGGPLATAPVSTRDAPDWDTGRLVVGAQPFFRYVVHDALALLGAADRIERLCGDWTALLAEGPTAFRECWEGGSSCHGWSATPGRDLLVHTLGVTPAEPGYTAVRIAPALGTLSWARGAVPTPHGLVHVEVNGDRLHVEAPVPVVVDHPDATTTRHRPGTFDTTLRHP</sequence>
<proteinExistence type="predicted"/>
<evidence type="ECO:0000313" key="8">
    <source>
        <dbReference type="Proteomes" id="UP000501753"/>
    </source>
</evidence>
<feature type="region of interest" description="Disordered" evidence="1">
    <location>
        <begin position="647"/>
        <end position="667"/>
    </location>
</feature>
<dbReference type="InterPro" id="IPR035396">
    <property type="entry name" value="Bac_rhamnosid6H"/>
</dbReference>
<dbReference type="InterPro" id="IPR008979">
    <property type="entry name" value="Galactose-bd-like_sf"/>
</dbReference>
<dbReference type="SUPFAM" id="SSF48208">
    <property type="entry name" value="Six-hairpin glycosidases"/>
    <property type="match status" value="1"/>
</dbReference>
<organism evidence="5 7">
    <name type="scientific">Streptomyces griseoviridis</name>
    <dbReference type="NCBI Taxonomy" id="45398"/>
    <lineage>
        <taxon>Bacteria</taxon>
        <taxon>Bacillati</taxon>
        <taxon>Actinomycetota</taxon>
        <taxon>Actinomycetes</taxon>
        <taxon>Kitasatosporales</taxon>
        <taxon>Streptomycetaceae</taxon>
        <taxon>Streptomyces</taxon>
    </lineage>
</organism>
<feature type="domain" description="Alpha-L-rhamnosidase C-terminal" evidence="4">
    <location>
        <begin position="747"/>
        <end position="798"/>
    </location>
</feature>
<dbReference type="PANTHER" id="PTHR34987:SF2">
    <property type="entry name" value="B, PUTATIVE (AFU_ORTHOLOGUE AFUA_7G05040)-RELATED"/>
    <property type="match status" value="1"/>
</dbReference>
<dbReference type="Proteomes" id="UP000271291">
    <property type="component" value="Chromosome"/>
</dbReference>
<evidence type="ECO:0000256" key="1">
    <source>
        <dbReference type="SAM" id="MobiDB-lite"/>
    </source>
</evidence>
<dbReference type="PANTHER" id="PTHR34987">
    <property type="entry name" value="C, PUTATIVE (AFU_ORTHOLOGUE AFUA_3G02880)-RELATED"/>
    <property type="match status" value="1"/>
</dbReference>
<dbReference type="RefSeq" id="WP_127182247.1">
    <property type="nucleotide sequence ID" value="NZ_CP029078.1"/>
</dbReference>
<feature type="domain" description="Alpha-L-rhamnosidase six-hairpin glycosidase" evidence="3">
    <location>
        <begin position="386"/>
        <end position="636"/>
    </location>
</feature>
<keyword evidence="8" id="KW-1185">Reference proteome</keyword>
<accession>A0A3Q9KZ92</accession>
<feature type="region of interest" description="Disordered" evidence="1">
    <location>
        <begin position="803"/>
        <end position="822"/>
    </location>
</feature>
<evidence type="ECO:0000259" key="3">
    <source>
        <dbReference type="Pfam" id="PF17389"/>
    </source>
</evidence>
<dbReference type="Pfam" id="PF17389">
    <property type="entry name" value="Bac_rhamnosid6H"/>
    <property type="match status" value="1"/>
</dbReference>
<reference evidence="5 7" key="2">
    <citation type="submission" date="2018-12" db="EMBL/GenBank/DDBJ databases">
        <title>Streptomyces griseoviridis F1-27 complete genome.</title>
        <authorList>
            <person name="Mariita R.M."/>
            <person name="Sello J.K."/>
        </authorList>
    </citation>
    <scope>NUCLEOTIDE SEQUENCE [LARGE SCALE GENOMIC DNA]</scope>
    <source>
        <strain evidence="5 7">F1-27</strain>
    </source>
</reference>
<evidence type="ECO:0000313" key="7">
    <source>
        <dbReference type="Proteomes" id="UP000271291"/>
    </source>
</evidence>
<gene>
    <name evidence="6" type="ORF">DDJ31_00805</name>
    <name evidence="5" type="ORF">ELQ87_38430</name>
</gene>